<dbReference type="Proteomes" id="UP000231426">
    <property type="component" value="Unassembled WGS sequence"/>
</dbReference>
<accession>A0A2M6W741</accession>
<reference evidence="2" key="1">
    <citation type="submission" date="2017-09" db="EMBL/GenBank/DDBJ databases">
        <title>Depth-based differentiation of microbial function through sediment-hosted aquifers and enrichment of novel symbionts in the deep terrestrial subsurface.</title>
        <authorList>
            <person name="Probst A.J."/>
            <person name="Ladd B."/>
            <person name="Jarett J.K."/>
            <person name="Geller-Mcgrath D.E."/>
            <person name="Sieber C.M.K."/>
            <person name="Emerson J.B."/>
            <person name="Anantharaman K."/>
            <person name="Thomas B.C."/>
            <person name="Malmstrom R."/>
            <person name="Stieglmeier M."/>
            <person name="Klingl A."/>
            <person name="Woyke T."/>
            <person name="Ryan C.M."/>
            <person name="Banfield J.F."/>
        </authorList>
    </citation>
    <scope>NUCLEOTIDE SEQUENCE [LARGE SCALE GENOMIC DNA]</scope>
</reference>
<sequence>MGISRRKRGSHINPQSTPQIGKGSLICTLNKNWIDPEWDDWAVHPNGNVILRRGRLFTLNGVTKLYHGYYDDWRPHYEHSLVIRIGNYFFLPNARRVFYNGPWDDWRPHPNGVVIRLNNQFLLNGKDELYRGLWDEWDVQPYTGNIYIRLGFRFFNDEDEIYAGPWDGWDVSRRGLVIRCDDYFRLDGNKLLYCGQWDGWRAHVKGVIIRRNNNWRAYTG</sequence>
<organism evidence="1 2">
    <name type="scientific">Candidatus Magasanikbacteria bacterium CG10_big_fil_rev_8_21_14_0_10_36_32</name>
    <dbReference type="NCBI Taxonomy" id="1974646"/>
    <lineage>
        <taxon>Bacteria</taxon>
        <taxon>Candidatus Magasanikiibacteriota</taxon>
    </lineage>
</organism>
<comment type="caution">
    <text evidence="1">The sequence shown here is derived from an EMBL/GenBank/DDBJ whole genome shotgun (WGS) entry which is preliminary data.</text>
</comment>
<protein>
    <submittedName>
        <fullName evidence="1">Uncharacterized protein</fullName>
    </submittedName>
</protein>
<proteinExistence type="predicted"/>
<evidence type="ECO:0000313" key="2">
    <source>
        <dbReference type="Proteomes" id="UP000231426"/>
    </source>
</evidence>
<evidence type="ECO:0000313" key="1">
    <source>
        <dbReference type="EMBL" id="PIT88618.1"/>
    </source>
</evidence>
<name>A0A2M6W741_9BACT</name>
<gene>
    <name evidence="1" type="ORF">COU29_02485</name>
</gene>
<dbReference type="AlphaFoldDB" id="A0A2M6W741"/>
<dbReference type="EMBL" id="PFBV01000003">
    <property type="protein sequence ID" value="PIT88618.1"/>
    <property type="molecule type" value="Genomic_DNA"/>
</dbReference>